<dbReference type="RefSeq" id="WP_099307444.1">
    <property type="nucleotide sequence ID" value="NZ_PDVP01000011.1"/>
</dbReference>
<dbReference type="PANTHER" id="PTHR41523">
    <property type="entry name" value="TWO-COMPONENT SYSTEM SENSOR PROTEIN"/>
    <property type="match status" value="1"/>
</dbReference>
<dbReference type="Pfam" id="PF01590">
    <property type="entry name" value="GAF"/>
    <property type="match status" value="1"/>
</dbReference>
<dbReference type="SMART" id="SM00065">
    <property type="entry name" value="GAF"/>
    <property type="match status" value="1"/>
</dbReference>
<reference evidence="10 11" key="1">
    <citation type="submission" date="2017-10" db="EMBL/GenBank/DDBJ databases">
        <title>Sedimentibacterium mangrovi gen. nov., sp. nov., a novel member of family Phyllobacteriacea isolated from mangrove sediment.</title>
        <authorList>
            <person name="Liao H."/>
            <person name="Tian Y."/>
        </authorList>
    </citation>
    <scope>NUCLEOTIDE SEQUENCE [LARGE SCALE GENOMIC DNA]</scope>
    <source>
        <strain evidence="10 11">X9-2-2</strain>
    </source>
</reference>
<keyword evidence="6" id="KW-0418">Kinase</keyword>
<dbReference type="SUPFAM" id="SSF55785">
    <property type="entry name" value="PYP-like sensor domain (PAS domain)"/>
    <property type="match status" value="1"/>
</dbReference>
<dbReference type="Gene3D" id="3.30.565.10">
    <property type="entry name" value="Histidine kinase-like ATPase, C-terminal domain"/>
    <property type="match status" value="1"/>
</dbReference>
<dbReference type="SUPFAM" id="SSF55781">
    <property type="entry name" value="GAF domain-like"/>
    <property type="match status" value="1"/>
</dbReference>
<feature type="domain" description="GAF" evidence="8">
    <location>
        <begin position="157"/>
        <end position="306"/>
    </location>
</feature>
<gene>
    <name evidence="10" type="ORF">CSC94_16350</name>
</gene>
<feature type="domain" description="Signal transduction histidine kinase HWE region" evidence="9">
    <location>
        <begin position="311"/>
        <end position="389"/>
    </location>
</feature>
<dbReference type="Pfam" id="PF07536">
    <property type="entry name" value="HWE_HK"/>
    <property type="match status" value="1"/>
</dbReference>
<evidence type="ECO:0000256" key="1">
    <source>
        <dbReference type="ARBA" id="ARBA00000085"/>
    </source>
</evidence>
<keyword evidence="7" id="KW-0067">ATP-binding</keyword>
<evidence type="ECO:0000313" key="11">
    <source>
        <dbReference type="Proteomes" id="UP000221168"/>
    </source>
</evidence>
<dbReference type="SMART" id="SM00911">
    <property type="entry name" value="HWE_HK"/>
    <property type="match status" value="1"/>
</dbReference>
<keyword evidence="5" id="KW-0547">Nucleotide-binding</keyword>
<evidence type="ECO:0000256" key="5">
    <source>
        <dbReference type="ARBA" id="ARBA00022741"/>
    </source>
</evidence>
<dbReference type="InterPro" id="IPR035965">
    <property type="entry name" value="PAS-like_dom_sf"/>
</dbReference>
<proteinExistence type="predicted"/>
<dbReference type="Gene3D" id="3.30.450.40">
    <property type="match status" value="1"/>
</dbReference>
<organism evidence="10 11">
    <name type="scientific">Zhengella mangrovi</name>
    <dbReference type="NCBI Taxonomy" id="1982044"/>
    <lineage>
        <taxon>Bacteria</taxon>
        <taxon>Pseudomonadati</taxon>
        <taxon>Pseudomonadota</taxon>
        <taxon>Alphaproteobacteria</taxon>
        <taxon>Hyphomicrobiales</taxon>
        <taxon>Notoacmeibacteraceae</taxon>
        <taxon>Zhengella</taxon>
    </lineage>
</organism>
<evidence type="ECO:0000259" key="9">
    <source>
        <dbReference type="SMART" id="SM00911"/>
    </source>
</evidence>
<evidence type="ECO:0000256" key="2">
    <source>
        <dbReference type="ARBA" id="ARBA00012438"/>
    </source>
</evidence>
<dbReference type="InterPro" id="IPR011102">
    <property type="entry name" value="Sig_transdc_His_kinase_HWE"/>
</dbReference>
<evidence type="ECO:0000259" key="8">
    <source>
        <dbReference type="SMART" id="SM00065"/>
    </source>
</evidence>
<dbReference type="SUPFAM" id="SSF55874">
    <property type="entry name" value="ATPase domain of HSP90 chaperone/DNA topoisomerase II/histidine kinase"/>
    <property type="match status" value="1"/>
</dbReference>
<keyword evidence="11" id="KW-1185">Reference proteome</keyword>
<protein>
    <recommendedName>
        <fullName evidence="2">histidine kinase</fullName>
        <ecNumber evidence="2">2.7.13.3</ecNumber>
    </recommendedName>
</protein>
<name>A0A2G1QK31_9HYPH</name>
<dbReference type="InterPro" id="IPR036890">
    <property type="entry name" value="HATPase_C_sf"/>
</dbReference>
<evidence type="ECO:0000256" key="7">
    <source>
        <dbReference type="ARBA" id="ARBA00022840"/>
    </source>
</evidence>
<comment type="catalytic activity">
    <reaction evidence="1">
        <text>ATP + protein L-histidine = ADP + protein N-phospho-L-histidine.</text>
        <dbReference type="EC" id="2.7.13.3"/>
    </reaction>
</comment>
<dbReference type="Proteomes" id="UP000221168">
    <property type="component" value="Unassembled WGS sequence"/>
</dbReference>
<dbReference type="EC" id="2.7.13.3" evidence="2"/>
<dbReference type="GO" id="GO:0005524">
    <property type="term" value="F:ATP binding"/>
    <property type="evidence" value="ECO:0007669"/>
    <property type="project" value="UniProtKB-KW"/>
</dbReference>
<keyword evidence="3" id="KW-0597">Phosphoprotein</keyword>
<evidence type="ECO:0000256" key="3">
    <source>
        <dbReference type="ARBA" id="ARBA00022553"/>
    </source>
</evidence>
<dbReference type="InterPro" id="IPR003018">
    <property type="entry name" value="GAF"/>
</dbReference>
<dbReference type="EMBL" id="PDVP01000011">
    <property type="protein sequence ID" value="PHP65893.1"/>
    <property type="molecule type" value="Genomic_DNA"/>
</dbReference>
<evidence type="ECO:0000256" key="4">
    <source>
        <dbReference type="ARBA" id="ARBA00022679"/>
    </source>
</evidence>
<keyword evidence="4" id="KW-0808">Transferase</keyword>
<dbReference type="GO" id="GO:0004673">
    <property type="term" value="F:protein histidine kinase activity"/>
    <property type="evidence" value="ECO:0007669"/>
    <property type="project" value="UniProtKB-EC"/>
</dbReference>
<comment type="caution">
    <text evidence="10">The sequence shown here is derived from an EMBL/GenBank/DDBJ whole genome shotgun (WGS) entry which is preliminary data.</text>
</comment>
<dbReference type="Pfam" id="PF08447">
    <property type="entry name" value="PAS_3"/>
    <property type="match status" value="1"/>
</dbReference>
<dbReference type="PANTHER" id="PTHR41523:SF7">
    <property type="entry name" value="HISTIDINE KINASE"/>
    <property type="match status" value="1"/>
</dbReference>
<dbReference type="InterPro" id="IPR029016">
    <property type="entry name" value="GAF-like_dom_sf"/>
</dbReference>
<sequence>MDRSVTPFLQDSTALLDAIERCGVGVWRWKVDTNHLDWTRNLEAVHRLPAGSFDGTLASFTQDIHPDDVDAVWTAINEAVASDQPYDITYRTSPHGNSEPVWIHACGATVVVDGTKYLTGTCREVTEEVLKEEELRKRLRHLDGITELGSFALGESDFQEVLNRAVDVAASIFGVPLTKILQFGSAADRLELKAGLGWKDGLVGNATVGIDSESQAGYTLLAHGPVIVDDLLTEHRFSGPPLLIEHGVRSGMSVVIEGMGVRPFGVFGIHDTRIRKFDETDAGSLQSLANIIANAARQVEALRRQELLTREIAHRSNNLLQVVGVIARQTFTKDADPATASATFGERLSAISRANRLISQGGWMPTRFKELVDEVMLPYQERVETSGRDILLPPKLCFDIGLVLHELATNSIKYGSLGSEAGGISITWKVTEGSDGSRLFELEWNDPETRPTKQHGTGFGRRLKRSLIEQKWGGTMEIALGERYQFHCSIPLSEIND</sequence>
<dbReference type="AlphaFoldDB" id="A0A2G1QK31"/>
<dbReference type="InterPro" id="IPR013655">
    <property type="entry name" value="PAS_fold_3"/>
</dbReference>
<dbReference type="OrthoDB" id="341208at2"/>
<evidence type="ECO:0000256" key="6">
    <source>
        <dbReference type="ARBA" id="ARBA00022777"/>
    </source>
</evidence>
<evidence type="ECO:0000313" key="10">
    <source>
        <dbReference type="EMBL" id="PHP65893.1"/>
    </source>
</evidence>
<dbReference type="Gene3D" id="3.30.450.20">
    <property type="entry name" value="PAS domain"/>
    <property type="match status" value="1"/>
</dbReference>
<accession>A0A2G1QK31</accession>